<accession>A0A2R4TA03</accession>
<dbReference type="EMBL" id="CP026304">
    <property type="protein sequence ID" value="AVZ75969.1"/>
    <property type="molecule type" value="Genomic_DNA"/>
</dbReference>
<dbReference type="OrthoDB" id="4323058at2"/>
<evidence type="ECO:0000313" key="2">
    <source>
        <dbReference type="Proteomes" id="UP000244201"/>
    </source>
</evidence>
<protein>
    <recommendedName>
        <fullName evidence="3">SUKH-4 immunity protein</fullName>
    </recommendedName>
</protein>
<organism evidence="1 2">
    <name type="scientific">Streptomyces lunaelactis</name>
    <dbReference type="NCBI Taxonomy" id="1535768"/>
    <lineage>
        <taxon>Bacteria</taxon>
        <taxon>Bacillati</taxon>
        <taxon>Actinomycetota</taxon>
        <taxon>Actinomycetes</taxon>
        <taxon>Kitasatosporales</taxon>
        <taxon>Streptomycetaceae</taxon>
        <taxon>Streptomyces</taxon>
    </lineage>
</organism>
<dbReference type="RefSeq" id="WP_108153258.1">
    <property type="nucleotide sequence ID" value="NZ_CP026304.1"/>
</dbReference>
<dbReference type="InterPro" id="IPR025851">
    <property type="entry name" value="SUKH-4"/>
</dbReference>
<evidence type="ECO:0000313" key="1">
    <source>
        <dbReference type="EMBL" id="AVZ75969.1"/>
    </source>
</evidence>
<dbReference type="AlphaFoldDB" id="A0A2R4TA03"/>
<reference evidence="1 2" key="1">
    <citation type="submission" date="2018-01" db="EMBL/GenBank/DDBJ databases">
        <title>Complete genome sequence of Streptomyces lunaelactis MM109T, a Ferroverdin A producer isolated from cave moonmilk deposits.</title>
        <authorList>
            <person name="Naome A."/>
            <person name="Martinet L."/>
            <person name="Maciejewska M."/>
            <person name="Anderssen S."/>
            <person name="Adam D."/>
            <person name="Tenconi E."/>
            <person name="Deflandre B."/>
            <person name="Arguelles-Arias A."/>
            <person name="Calusinska M."/>
            <person name="Copieters W."/>
            <person name="Karim L."/>
            <person name="Hanikenne M."/>
            <person name="Baurain D."/>
            <person name="van Wezel G."/>
            <person name="Smargiasso N."/>
            <person name="de Pauw E."/>
            <person name="Delfosse P."/>
            <person name="Rigali S."/>
        </authorList>
    </citation>
    <scope>NUCLEOTIDE SEQUENCE [LARGE SCALE GENOMIC DNA]</scope>
    <source>
        <strain evidence="1 2">MM109</strain>
    </source>
</reference>
<proteinExistence type="predicted"/>
<keyword evidence="2" id="KW-1185">Reference proteome</keyword>
<gene>
    <name evidence="1" type="ORF">SLUN_30950</name>
</gene>
<name>A0A2R4TA03_9ACTN</name>
<dbReference type="KEGG" id="slk:SLUN_30950"/>
<dbReference type="GeneID" id="55659672"/>
<sequence length="401" mass="43663">MTATTVTLPTHALHPSITHEATRHRLTGAGLPAAHSLLRFGPLAESRVVTVRQYLVDKEADPANLDADIADLLVVGHLIVENGDAEEVVLDGGTGRVFSMWLYEKSPHNAELFPLAPSLDALTRFLEAVDEFTALRGRFAGLAERTGADVVAEASALLMSVFTEGDWGHHGWGSAGAPAEWDHAIPAFWRIAALIRPMALVAGPGQGLRLDLPKGLLEEEFGADGVVRIDPSELPAALIHEPTRRFLTDIGLPKEELMFGLWRDEYLLLTLAEADAREDGDASRETPADGDRLIGLGSLVHDFEVVIDGRTGLLSYHEYGAGTTTPVNADISTLAFTVWMYNRQQNMEKEHDFTQDFYHQLADTMVAALASVDPVACLPAKDADDYRYWPEVFHDAAGGVL</sequence>
<dbReference type="Pfam" id="PF14435">
    <property type="entry name" value="SUKH-4"/>
    <property type="match status" value="2"/>
</dbReference>
<evidence type="ECO:0008006" key="3">
    <source>
        <dbReference type="Google" id="ProtNLM"/>
    </source>
</evidence>
<dbReference type="Proteomes" id="UP000244201">
    <property type="component" value="Chromosome"/>
</dbReference>